<organism evidence="1 2">
    <name type="scientific">Timema podura</name>
    <name type="common">Walking stick</name>
    <dbReference type="NCBI Taxonomy" id="61482"/>
    <lineage>
        <taxon>Eukaryota</taxon>
        <taxon>Metazoa</taxon>
        <taxon>Ecdysozoa</taxon>
        <taxon>Arthropoda</taxon>
        <taxon>Hexapoda</taxon>
        <taxon>Insecta</taxon>
        <taxon>Pterygota</taxon>
        <taxon>Neoptera</taxon>
        <taxon>Polyneoptera</taxon>
        <taxon>Phasmatodea</taxon>
        <taxon>Timematodea</taxon>
        <taxon>Timematoidea</taxon>
        <taxon>Timematidae</taxon>
        <taxon>Timema</taxon>
    </lineage>
</organism>
<dbReference type="Proteomes" id="UP001153148">
    <property type="component" value="Unassembled WGS sequence"/>
</dbReference>
<proteinExistence type="predicted"/>
<evidence type="ECO:0000313" key="2">
    <source>
        <dbReference type="Proteomes" id="UP001153148"/>
    </source>
</evidence>
<reference evidence="1" key="1">
    <citation type="submission" date="2021-03" db="EMBL/GenBank/DDBJ databases">
        <authorList>
            <person name="Tran Van P."/>
        </authorList>
    </citation>
    <scope>NUCLEOTIDE SEQUENCE</scope>
</reference>
<keyword evidence="2" id="KW-1185">Reference proteome</keyword>
<comment type="caution">
    <text evidence="1">The sequence shown here is derived from an EMBL/GenBank/DDBJ whole genome shotgun (WGS) entry which is preliminary data.</text>
</comment>
<dbReference type="EMBL" id="CAJPIN010101741">
    <property type="protein sequence ID" value="CAG2068769.1"/>
    <property type="molecule type" value="Genomic_DNA"/>
</dbReference>
<sequence length="78" mass="8792">MISALHERRLSKLHESYVSERMELINNANNLTGDLSEKAALSEDHLKTIIYLLGTNDEIDRAVCLAAHAGRMDDIRNN</sequence>
<name>A0ABN7PT47_TIMPD</name>
<evidence type="ECO:0000313" key="1">
    <source>
        <dbReference type="EMBL" id="CAG2068769.1"/>
    </source>
</evidence>
<gene>
    <name evidence="1" type="ORF">TPAB3V08_LOCUS15712</name>
</gene>
<accession>A0ABN7PT47</accession>
<protein>
    <submittedName>
        <fullName evidence="1">Uncharacterized protein</fullName>
    </submittedName>
</protein>
<feature type="non-terminal residue" evidence="1">
    <location>
        <position position="78"/>
    </location>
</feature>